<evidence type="ECO:0000256" key="1">
    <source>
        <dbReference type="SAM" id="MobiDB-lite"/>
    </source>
</evidence>
<feature type="compositionally biased region" description="Low complexity" evidence="1">
    <location>
        <begin position="377"/>
        <end position="386"/>
    </location>
</feature>
<feature type="region of interest" description="Disordered" evidence="1">
    <location>
        <begin position="189"/>
        <end position="315"/>
    </location>
</feature>
<keyword evidence="2" id="KW-0472">Membrane</keyword>
<protein>
    <recommendedName>
        <fullName evidence="6">GPI anchored protein</fullName>
    </recommendedName>
</protein>
<dbReference type="STRING" id="933388.S7ZPD7"/>
<keyword evidence="2" id="KW-0812">Transmembrane</keyword>
<feature type="chain" id="PRO_5004547287" description="GPI anchored protein" evidence="3">
    <location>
        <begin position="20"/>
        <end position="483"/>
    </location>
</feature>
<feature type="compositionally biased region" description="Polar residues" evidence="1">
    <location>
        <begin position="356"/>
        <end position="367"/>
    </location>
</feature>
<evidence type="ECO:0000313" key="5">
    <source>
        <dbReference type="Proteomes" id="UP000019376"/>
    </source>
</evidence>
<dbReference type="HOGENOM" id="CLU_565121_0_0_1"/>
<feature type="transmembrane region" description="Helical" evidence="2">
    <location>
        <begin position="464"/>
        <end position="482"/>
    </location>
</feature>
<evidence type="ECO:0000256" key="3">
    <source>
        <dbReference type="SAM" id="SignalP"/>
    </source>
</evidence>
<dbReference type="EMBL" id="KB644412">
    <property type="protein sequence ID" value="EPS30511.1"/>
    <property type="molecule type" value="Genomic_DNA"/>
</dbReference>
<name>S7ZPD7_PENO1</name>
<keyword evidence="2" id="KW-1133">Transmembrane helix</keyword>
<feature type="region of interest" description="Disordered" evidence="1">
    <location>
        <begin position="356"/>
        <end position="387"/>
    </location>
</feature>
<feature type="compositionally biased region" description="Basic and acidic residues" evidence="1">
    <location>
        <begin position="241"/>
        <end position="251"/>
    </location>
</feature>
<proteinExistence type="predicted"/>
<sequence>MKGFIAGIPIALLAVAAQAMEQGATVSDATGAVTQRGSNPQYGNTVIGGPTGNDEGQVFDMSMIANIQTDIDEYAQDDHSINIKETQIGAPPAFHPSGPHGGMRNPFEKRGEKKVGGTVIGGPSSDDEPFVHGATVIGGPTGNDPGQTFSAPVSVNVATSVKEHYVDDHSIDVDEKNIYLPPHFPSHGGHGPAFAHGGPSRRAYSPDRDVDDSTVMGGPTGNDEGSSFFHPTSVGVDSNVDENHQDDHSVDIDSTTVHAPQEDVPQMPWMPYKDNTPVSHPGPIPAGHSSDEVSAQEPEYPSSADPTEHTPQGVDAAECSAQTHEVVHTVTMTEYKEVQSTVTVYATPVESHMMQTSSWVPSPSYMPNDSDVEDKSWSPSSAPSSSYDYTHDYPTQTPQSSVASYSVIPVHVPLASSHGMMAAATPSGSYAMPSGADGLRHPSGTPSGSVTPSAYMFEGSAGRVSGGFVSVAAAFVGVLAFVL</sequence>
<organism evidence="4 5">
    <name type="scientific">Penicillium oxalicum (strain 114-2 / CGMCC 5302)</name>
    <name type="common">Penicillium decumbens</name>
    <dbReference type="NCBI Taxonomy" id="933388"/>
    <lineage>
        <taxon>Eukaryota</taxon>
        <taxon>Fungi</taxon>
        <taxon>Dikarya</taxon>
        <taxon>Ascomycota</taxon>
        <taxon>Pezizomycotina</taxon>
        <taxon>Eurotiomycetes</taxon>
        <taxon>Eurotiomycetidae</taxon>
        <taxon>Eurotiales</taxon>
        <taxon>Aspergillaceae</taxon>
        <taxon>Penicillium</taxon>
    </lineage>
</organism>
<evidence type="ECO:0008006" key="6">
    <source>
        <dbReference type="Google" id="ProtNLM"/>
    </source>
</evidence>
<dbReference type="Proteomes" id="UP000019376">
    <property type="component" value="Unassembled WGS sequence"/>
</dbReference>
<evidence type="ECO:0000313" key="4">
    <source>
        <dbReference type="EMBL" id="EPS30511.1"/>
    </source>
</evidence>
<dbReference type="PhylomeDB" id="S7ZPD7"/>
<keyword evidence="3" id="KW-0732">Signal</keyword>
<dbReference type="OrthoDB" id="4366934at2759"/>
<reference evidence="4 5" key="1">
    <citation type="journal article" date="2013" name="PLoS ONE">
        <title>Genomic and secretomic analyses reveal unique features of the lignocellulolytic enzyme system of Penicillium decumbens.</title>
        <authorList>
            <person name="Liu G."/>
            <person name="Zhang L."/>
            <person name="Wei X."/>
            <person name="Zou G."/>
            <person name="Qin Y."/>
            <person name="Ma L."/>
            <person name="Li J."/>
            <person name="Zheng H."/>
            <person name="Wang S."/>
            <person name="Wang C."/>
            <person name="Xun L."/>
            <person name="Zhao G.-P."/>
            <person name="Zhou Z."/>
            <person name="Qu Y."/>
        </authorList>
    </citation>
    <scope>NUCLEOTIDE SEQUENCE [LARGE SCALE GENOMIC DNA]</scope>
    <source>
        <strain evidence="5">114-2 / CGMCC 5302</strain>
    </source>
</reference>
<keyword evidence="5" id="KW-1185">Reference proteome</keyword>
<feature type="signal peptide" evidence="3">
    <location>
        <begin position="1"/>
        <end position="19"/>
    </location>
</feature>
<evidence type="ECO:0000256" key="2">
    <source>
        <dbReference type="SAM" id="Phobius"/>
    </source>
</evidence>
<gene>
    <name evidence="4" type="ORF">PDE_05462</name>
</gene>
<feature type="compositionally biased region" description="Polar residues" evidence="1">
    <location>
        <begin position="32"/>
        <end position="44"/>
    </location>
</feature>
<feature type="region of interest" description="Disordered" evidence="1">
    <location>
        <begin position="32"/>
        <end position="53"/>
    </location>
</feature>
<dbReference type="AlphaFoldDB" id="S7ZPD7"/>
<accession>S7ZPD7</accession>
<dbReference type="eggNOG" id="KOG1216">
    <property type="taxonomic scope" value="Eukaryota"/>
</dbReference>